<dbReference type="EMBL" id="CP119958">
    <property type="protein sequence ID" value="WFD38132.1"/>
    <property type="molecule type" value="Genomic_DNA"/>
</dbReference>
<dbReference type="GeneID" id="85224729"/>
<keyword evidence="14" id="KW-1185">Reference proteome</keyword>
<evidence type="ECO:0000256" key="9">
    <source>
        <dbReference type="ARBA" id="ARBA00026227"/>
    </source>
</evidence>
<keyword evidence="8" id="KW-0539">Nucleus</keyword>
<sequence length="570" mass="63797">MATAAGRVPRPDRVDAPRMAALKPRRPTGRYVYESSSDEDSDADPVTWRTAPLSPPVPGLESSDEEEDAHGHDLSDVRLANELDPWDRWEAACQRKAWRPAWQRGSTPMRGATPHRSGGDQSVHEVTDLLSHFQLQQKEVERKEREAFDQRNASLWEGIEEAIRGAEKRAAHEAEQLANARRRQEQAEAEAKKARTAELRRIEEEKKAAEEEKKRTAAKEAELAALAQKEGVYNTMRGGERVGPVAAKEMKHWQAEMKTIKDEILPAIAANPAWRKQCFAAKRAITPKIGQLTNARDEIARITKAIAAVLHEAQQAPEEGARRYLYYWTLNHLAKCLIRQAEQEVAARQETAYPLARTVLGLLLLGHRALGDVLMARLVKKCPYVLGTLPERDGVDERAYRKMLGFKIDAEETAHMYTSRMSGICALYFACLQTSLSSVAACSGLAPGCDLKQAAEHVPSVFQPSRLWTWQVRATTPPYAQQPMLPTLWCTFLEVAGTATGERYGRQAHKLWAMVLEHGVLQNKLGPADVQGDAQRDALRAARVRLQLILESWQKTKSLAEHASPGREME</sequence>
<protein>
    <recommendedName>
        <fullName evidence="9">mRNA export factor GLE1</fullName>
    </recommendedName>
    <alternativeName>
        <fullName evidence="10">Nucleoporin GLE1</fullName>
    </alternativeName>
</protein>
<evidence type="ECO:0000256" key="11">
    <source>
        <dbReference type="SAM" id="Coils"/>
    </source>
</evidence>
<reference evidence="13" key="1">
    <citation type="submission" date="2023-03" db="EMBL/GenBank/DDBJ databases">
        <title>Mating type loci evolution in Malassezia.</title>
        <authorList>
            <person name="Coelho M.A."/>
        </authorList>
    </citation>
    <scope>NUCLEOTIDE SEQUENCE</scope>
    <source>
        <strain evidence="13">CBS 9431</strain>
    </source>
</reference>
<name>A0AAF0F0C8_9BASI</name>
<proteinExistence type="inferred from homology"/>
<dbReference type="GO" id="GO:0000822">
    <property type="term" value="F:inositol hexakisphosphate binding"/>
    <property type="evidence" value="ECO:0007669"/>
    <property type="project" value="TreeGrafter"/>
</dbReference>
<feature type="region of interest" description="Disordered" evidence="12">
    <location>
        <begin position="1"/>
        <end position="76"/>
    </location>
</feature>
<keyword evidence="11" id="KW-0175">Coiled coil</keyword>
<gene>
    <name evidence="13" type="primary">GLE1</name>
    <name evidence="13" type="ORF">MJAP1_001080</name>
</gene>
<dbReference type="Gene3D" id="1.25.40.510">
    <property type="entry name" value="GLE1-like"/>
    <property type="match status" value="1"/>
</dbReference>
<dbReference type="RefSeq" id="XP_060121029.1">
    <property type="nucleotide sequence ID" value="XM_060265046.1"/>
</dbReference>
<evidence type="ECO:0000256" key="1">
    <source>
        <dbReference type="ARBA" id="ARBA00004567"/>
    </source>
</evidence>
<dbReference type="GO" id="GO:0044614">
    <property type="term" value="C:nuclear pore cytoplasmic filaments"/>
    <property type="evidence" value="ECO:0007669"/>
    <property type="project" value="TreeGrafter"/>
</dbReference>
<dbReference type="GO" id="GO:0016973">
    <property type="term" value="P:poly(A)+ mRNA export from nucleus"/>
    <property type="evidence" value="ECO:0007669"/>
    <property type="project" value="InterPro"/>
</dbReference>
<dbReference type="InterPro" id="IPR038506">
    <property type="entry name" value="GLE1-like_sf"/>
</dbReference>
<evidence type="ECO:0000256" key="2">
    <source>
        <dbReference type="ARBA" id="ARBA00011056"/>
    </source>
</evidence>
<evidence type="ECO:0000256" key="8">
    <source>
        <dbReference type="ARBA" id="ARBA00023242"/>
    </source>
</evidence>
<feature type="region of interest" description="Disordered" evidence="12">
    <location>
        <begin position="97"/>
        <end position="123"/>
    </location>
</feature>
<evidence type="ECO:0000256" key="6">
    <source>
        <dbReference type="ARBA" id="ARBA00023010"/>
    </source>
</evidence>
<dbReference type="PANTHER" id="PTHR12960">
    <property type="entry name" value="GLE-1-RELATED"/>
    <property type="match status" value="1"/>
</dbReference>
<dbReference type="GO" id="GO:0031369">
    <property type="term" value="F:translation initiation factor binding"/>
    <property type="evidence" value="ECO:0007669"/>
    <property type="project" value="TreeGrafter"/>
</dbReference>
<keyword evidence="3" id="KW-0813">Transport</keyword>
<comment type="similarity">
    <text evidence="2">Belongs to the GLE1 family.</text>
</comment>
<evidence type="ECO:0000256" key="4">
    <source>
        <dbReference type="ARBA" id="ARBA00022816"/>
    </source>
</evidence>
<dbReference type="InterPro" id="IPR012476">
    <property type="entry name" value="GLE1"/>
</dbReference>
<keyword evidence="6" id="KW-0811">Translocation</keyword>
<dbReference type="Pfam" id="PF07817">
    <property type="entry name" value="GLE1"/>
    <property type="match status" value="1"/>
</dbReference>
<accession>A0AAF0F0C8</accession>
<dbReference type="Proteomes" id="UP001217754">
    <property type="component" value="Chromosome 1"/>
</dbReference>
<evidence type="ECO:0000256" key="12">
    <source>
        <dbReference type="SAM" id="MobiDB-lite"/>
    </source>
</evidence>
<feature type="coiled-coil region" evidence="11">
    <location>
        <begin position="163"/>
        <end position="229"/>
    </location>
</feature>
<keyword evidence="5" id="KW-0653">Protein transport</keyword>
<evidence type="ECO:0000313" key="14">
    <source>
        <dbReference type="Proteomes" id="UP001217754"/>
    </source>
</evidence>
<evidence type="ECO:0000256" key="10">
    <source>
        <dbReference type="ARBA" id="ARBA00029983"/>
    </source>
</evidence>
<evidence type="ECO:0000256" key="5">
    <source>
        <dbReference type="ARBA" id="ARBA00022927"/>
    </source>
</evidence>
<dbReference type="GO" id="GO:0005543">
    <property type="term" value="F:phospholipid binding"/>
    <property type="evidence" value="ECO:0007669"/>
    <property type="project" value="TreeGrafter"/>
</dbReference>
<dbReference type="AlphaFoldDB" id="A0AAF0F0C8"/>
<dbReference type="GO" id="GO:0005737">
    <property type="term" value="C:cytoplasm"/>
    <property type="evidence" value="ECO:0007669"/>
    <property type="project" value="TreeGrafter"/>
</dbReference>
<comment type="subcellular location">
    <subcellularLocation>
        <location evidence="1">Nucleus</location>
        <location evidence="1">Nuclear pore complex</location>
    </subcellularLocation>
</comment>
<organism evidence="13 14">
    <name type="scientific">Malassezia japonica</name>
    <dbReference type="NCBI Taxonomy" id="223818"/>
    <lineage>
        <taxon>Eukaryota</taxon>
        <taxon>Fungi</taxon>
        <taxon>Dikarya</taxon>
        <taxon>Basidiomycota</taxon>
        <taxon>Ustilaginomycotina</taxon>
        <taxon>Malasseziomycetes</taxon>
        <taxon>Malasseziales</taxon>
        <taxon>Malasseziaceae</taxon>
        <taxon>Malassezia</taxon>
    </lineage>
</organism>
<evidence type="ECO:0000313" key="13">
    <source>
        <dbReference type="EMBL" id="WFD38132.1"/>
    </source>
</evidence>
<keyword evidence="7" id="KW-0906">Nuclear pore complex</keyword>
<dbReference type="GO" id="GO:0015031">
    <property type="term" value="P:protein transport"/>
    <property type="evidence" value="ECO:0007669"/>
    <property type="project" value="UniProtKB-KW"/>
</dbReference>
<evidence type="ECO:0000256" key="7">
    <source>
        <dbReference type="ARBA" id="ARBA00023132"/>
    </source>
</evidence>
<evidence type="ECO:0000256" key="3">
    <source>
        <dbReference type="ARBA" id="ARBA00022448"/>
    </source>
</evidence>
<dbReference type="PANTHER" id="PTHR12960:SF0">
    <property type="entry name" value="MRNA EXPORT FACTOR GLE1"/>
    <property type="match status" value="1"/>
</dbReference>
<keyword evidence="4" id="KW-0509">mRNA transport</keyword>